<organism evidence="1 2">
    <name type="scientific">Asparagus officinalis</name>
    <name type="common">Garden asparagus</name>
    <dbReference type="NCBI Taxonomy" id="4686"/>
    <lineage>
        <taxon>Eukaryota</taxon>
        <taxon>Viridiplantae</taxon>
        <taxon>Streptophyta</taxon>
        <taxon>Embryophyta</taxon>
        <taxon>Tracheophyta</taxon>
        <taxon>Spermatophyta</taxon>
        <taxon>Magnoliopsida</taxon>
        <taxon>Liliopsida</taxon>
        <taxon>Asparagales</taxon>
        <taxon>Asparagaceae</taxon>
        <taxon>Asparagoideae</taxon>
        <taxon>Asparagus</taxon>
    </lineage>
</organism>
<dbReference type="Proteomes" id="UP000243459">
    <property type="component" value="Chromosome 3"/>
</dbReference>
<accession>A0A5P1FC51</accession>
<sequence>MSQREETYAIIRLLELPGWSLSSTFLVQPPPSAESSSPLHPSELVVPVHRHHSCPGSRPPPPHLDTSSFTKMTEFLLKLLDLLMGDEKLGRPLATRGEHTLDFLILYFHLLFQLVLTPPHHNEIAFLFCRLQIDDIPSSLLGLHLL</sequence>
<gene>
    <name evidence="1" type="ORF">A4U43_C03F22320</name>
</gene>
<protein>
    <submittedName>
        <fullName evidence="1">Uncharacterized protein</fullName>
    </submittedName>
</protein>
<dbReference type="Gramene" id="ONK75955">
    <property type="protein sequence ID" value="ONK75955"/>
    <property type="gene ID" value="A4U43_C03F22320"/>
</dbReference>
<reference evidence="2" key="1">
    <citation type="journal article" date="2017" name="Nat. Commun.">
        <title>The asparagus genome sheds light on the origin and evolution of a young Y chromosome.</title>
        <authorList>
            <person name="Harkess A."/>
            <person name="Zhou J."/>
            <person name="Xu C."/>
            <person name="Bowers J.E."/>
            <person name="Van der Hulst R."/>
            <person name="Ayyampalayam S."/>
            <person name="Mercati F."/>
            <person name="Riccardi P."/>
            <person name="McKain M.R."/>
            <person name="Kakrana A."/>
            <person name="Tang H."/>
            <person name="Ray J."/>
            <person name="Groenendijk J."/>
            <person name="Arikit S."/>
            <person name="Mathioni S.M."/>
            <person name="Nakano M."/>
            <person name="Shan H."/>
            <person name="Telgmann-Rauber A."/>
            <person name="Kanno A."/>
            <person name="Yue Z."/>
            <person name="Chen H."/>
            <person name="Li W."/>
            <person name="Chen Y."/>
            <person name="Xu X."/>
            <person name="Zhang Y."/>
            <person name="Luo S."/>
            <person name="Chen H."/>
            <person name="Gao J."/>
            <person name="Mao Z."/>
            <person name="Pires J.C."/>
            <person name="Luo M."/>
            <person name="Kudrna D."/>
            <person name="Wing R.A."/>
            <person name="Meyers B.C."/>
            <person name="Yi K."/>
            <person name="Kong H."/>
            <person name="Lavrijsen P."/>
            <person name="Sunseri F."/>
            <person name="Falavigna A."/>
            <person name="Ye Y."/>
            <person name="Leebens-Mack J.H."/>
            <person name="Chen G."/>
        </authorList>
    </citation>
    <scope>NUCLEOTIDE SEQUENCE [LARGE SCALE GENOMIC DNA]</scope>
    <source>
        <strain evidence="2">cv. DH0086</strain>
    </source>
</reference>
<name>A0A5P1FC51_ASPOF</name>
<keyword evidence="2" id="KW-1185">Reference proteome</keyword>
<evidence type="ECO:0000313" key="1">
    <source>
        <dbReference type="EMBL" id="ONK75955.1"/>
    </source>
</evidence>
<evidence type="ECO:0000313" key="2">
    <source>
        <dbReference type="Proteomes" id="UP000243459"/>
    </source>
</evidence>
<proteinExistence type="predicted"/>
<dbReference type="AlphaFoldDB" id="A0A5P1FC51"/>
<dbReference type="EMBL" id="CM007383">
    <property type="protein sequence ID" value="ONK75955.1"/>
    <property type="molecule type" value="Genomic_DNA"/>
</dbReference>